<dbReference type="GO" id="GO:0005886">
    <property type="term" value="C:plasma membrane"/>
    <property type="evidence" value="ECO:0007669"/>
    <property type="project" value="UniProtKB-SubCell"/>
</dbReference>
<dbReference type="SUPFAM" id="SSF161098">
    <property type="entry name" value="MetI-like"/>
    <property type="match status" value="1"/>
</dbReference>
<keyword evidence="10" id="KW-1185">Reference proteome</keyword>
<feature type="transmembrane region" description="Helical" evidence="7">
    <location>
        <begin position="185"/>
        <end position="207"/>
    </location>
</feature>
<dbReference type="PANTHER" id="PTHR43744:SF8">
    <property type="entry name" value="SN-GLYCEROL-3-PHOSPHATE TRANSPORT SYSTEM PERMEASE PROTEIN UGPE"/>
    <property type="match status" value="1"/>
</dbReference>
<dbReference type="Proteomes" id="UP000237983">
    <property type="component" value="Unassembled WGS sequence"/>
</dbReference>
<evidence type="ECO:0000256" key="6">
    <source>
        <dbReference type="ARBA" id="ARBA00023136"/>
    </source>
</evidence>
<evidence type="ECO:0000256" key="2">
    <source>
        <dbReference type="ARBA" id="ARBA00022448"/>
    </source>
</evidence>
<gene>
    <name evidence="9" type="ORF">B0I08_11066</name>
</gene>
<dbReference type="Gene3D" id="1.10.3720.10">
    <property type="entry name" value="MetI-like"/>
    <property type="match status" value="1"/>
</dbReference>
<feature type="transmembrane region" description="Helical" evidence="7">
    <location>
        <begin position="78"/>
        <end position="102"/>
    </location>
</feature>
<evidence type="ECO:0000259" key="8">
    <source>
        <dbReference type="PROSITE" id="PS50928"/>
    </source>
</evidence>
<feature type="transmembrane region" description="Helical" evidence="7">
    <location>
        <begin position="243"/>
        <end position="264"/>
    </location>
</feature>
<evidence type="ECO:0000256" key="5">
    <source>
        <dbReference type="ARBA" id="ARBA00022989"/>
    </source>
</evidence>
<feature type="transmembrane region" description="Helical" evidence="7">
    <location>
        <begin position="12"/>
        <end position="37"/>
    </location>
</feature>
<keyword evidence="4 7" id="KW-0812">Transmembrane</keyword>
<organism evidence="9 10">
    <name type="scientific">Glaciihabitans tibetensis</name>
    <dbReference type="NCBI Taxonomy" id="1266600"/>
    <lineage>
        <taxon>Bacteria</taxon>
        <taxon>Bacillati</taxon>
        <taxon>Actinomycetota</taxon>
        <taxon>Actinomycetes</taxon>
        <taxon>Micrococcales</taxon>
        <taxon>Microbacteriaceae</taxon>
        <taxon>Glaciihabitans</taxon>
    </lineage>
</organism>
<evidence type="ECO:0000256" key="3">
    <source>
        <dbReference type="ARBA" id="ARBA00022475"/>
    </source>
</evidence>
<dbReference type="InterPro" id="IPR035906">
    <property type="entry name" value="MetI-like_sf"/>
</dbReference>
<comment type="caution">
    <text evidence="9">The sequence shown here is derived from an EMBL/GenBank/DDBJ whole genome shotgun (WGS) entry which is preliminary data.</text>
</comment>
<dbReference type="PANTHER" id="PTHR43744">
    <property type="entry name" value="ABC TRANSPORTER PERMEASE PROTEIN MG189-RELATED-RELATED"/>
    <property type="match status" value="1"/>
</dbReference>
<comment type="similarity">
    <text evidence="7">Belongs to the binding-protein-dependent transport system permease family.</text>
</comment>
<keyword evidence="6 7" id="KW-0472">Membrane</keyword>
<keyword evidence="5 7" id="KW-1133">Transmembrane helix</keyword>
<evidence type="ECO:0000256" key="1">
    <source>
        <dbReference type="ARBA" id="ARBA00004651"/>
    </source>
</evidence>
<protein>
    <submittedName>
        <fullName evidence="9">Carbohydrate ABC transporter membrane protein 2 (CUT1 family)</fullName>
    </submittedName>
</protein>
<evidence type="ECO:0000256" key="7">
    <source>
        <dbReference type="RuleBase" id="RU363032"/>
    </source>
</evidence>
<dbReference type="PROSITE" id="PS50928">
    <property type="entry name" value="ABC_TM1"/>
    <property type="match status" value="1"/>
</dbReference>
<dbReference type="RefSeq" id="WP_219905692.1">
    <property type="nucleotide sequence ID" value="NZ_PVTL01000010.1"/>
</dbReference>
<name>A0A2T0V5K6_9MICO</name>
<evidence type="ECO:0000313" key="9">
    <source>
        <dbReference type="EMBL" id="PRY65434.1"/>
    </source>
</evidence>
<reference evidence="9 10" key="1">
    <citation type="submission" date="2018-03" db="EMBL/GenBank/DDBJ databases">
        <title>Genomic Encyclopedia of Type Strains, Phase III (KMG-III): the genomes of soil and plant-associated and newly described type strains.</title>
        <authorList>
            <person name="Whitman W."/>
        </authorList>
    </citation>
    <scope>NUCLEOTIDE SEQUENCE [LARGE SCALE GENOMIC DNA]</scope>
    <source>
        <strain evidence="9 10">CGMCC 1.12484</strain>
    </source>
</reference>
<keyword evidence="3" id="KW-1003">Cell membrane</keyword>
<evidence type="ECO:0000313" key="10">
    <source>
        <dbReference type="Proteomes" id="UP000237983"/>
    </source>
</evidence>
<dbReference type="CDD" id="cd06261">
    <property type="entry name" value="TM_PBP2"/>
    <property type="match status" value="1"/>
</dbReference>
<dbReference type="EMBL" id="PVTL01000010">
    <property type="protein sequence ID" value="PRY65434.1"/>
    <property type="molecule type" value="Genomic_DNA"/>
</dbReference>
<keyword evidence="2 7" id="KW-0813">Transport</keyword>
<comment type="subcellular location">
    <subcellularLocation>
        <location evidence="1 7">Cell membrane</location>
        <topology evidence="1 7">Multi-pass membrane protein</topology>
    </subcellularLocation>
</comment>
<dbReference type="AlphaFoldDB" id="A0A2T0V5K6"/>
<feature type="domain" description="ABC transmembrane type-1" evidence="8">
    <location>
        <begin position="74"/>
        <end position="264"/>
    </location>
</feature>
<feature type="transmembrane region" description="Helical" evidence="7">
    <location>
        <begin position="109"/>
        <end position="131"/>
    </location>
</feature>
<dbReference type="InterPro" id="IPR000515">
    <property type="entry name" value="MetI-like"/>
</dbReference>
<dbReference type="GO" id="GO:0055085">
    <property type="term" value="P:transmembrane transport"/>
    <property type="evidence" value="ECO:0007669"/>
    <property type="project" value="InterPro"/>
</dbReference>
<dbReference type="Pfam" id="PF00528">
    <property type="entry name" value="BPD_transp_1"/>
    <property type="match status" value="1"/>
</dbReference>
<proteinExistence type="inferred from homology"/>
<accession>A0A2T0V5K6</accession>
<sequence>MPGAERALRRQTAGVAWHLVLSVVTLAMIAPVLWGILTSFKPANEIYSLSPFSAHPTLEHYAHAISEWPVAQLIGNTFVMAAGVAIGQLLIAVLGAFALAYFAPSARGLILTLLTISLAIPPQALIIPQFLLTAKLGWLNSDLGLIVPQLGASALAVLLLLQHVDALPPSLLNAARLDGARPLEVLWSIVLPALRPAIAAVTILVFITTWNDYLWPLLVAPRQIDTTVQIGLRQFETAEGTNFGGLLAAATLTSLPILVVYLVASRRITDAFLQSGIK</sequence>
<feature type="transmembrane region" description="Helical" evidence="7">
    <location>
        <begin position="143"/>
        <end position="164"/>
    </location>
</feature>
<evidence type="ECO:0000256" key="4">
    <source>
        <dbReference type="ARBA" id="ARBA00022692"/>
    </source>
</evidence>